<comment type="similarity">
    <text evidence="3">In the C-terminal section; belongs to the eukaryotic ribosomal protein eS31 family.</text>
</comment>
<keyword evidence="4" id="KW-1017">Isopeptide bond</keyword>
<evidence type="ECO:0000256" key="1">
    <source>
        <dbReference type="ARBA" id="ARBA00004141"/>
    </source>
</evidence>
<keyword evidence="9 11" id="KW-0472">Membrane</keyword>
<dbReference type="InterPro" id="IPR002906">
    <property type="entry name" value="Ribosomal_eS31"/>
</dbReference>
<evidence type="ECO:0000256" key="5">
    <source>
        <dbReference type="ARBA" id="ARBA00022692"/>
    </source>
</evidence>
<dbReference type="Pfam" id="PF03798">
    <property type="entry name" value="TRAM_LAG1_CLN8"/>
    <property type="match status" value="1"/>
</dbReference>
<dbReference type="InterPro" id="IPR006634">
    <property type="entry name" value="TLC-dom"/>
</dbReference>
<dbReference type="GO" id="GO:0005840">
    <property type="term" value="C:ribosome"/>
    <property type="evidence" value="ECO:0007669"/>
    <property type="project" value="UniProtKB-KW"/>
</dbReference>
<evidence type="ECO:0000256" key="2">
    <source>
        <dbReference type="ARBA" id="ARBA00008373"/>
    </source>
</evidence>
<dbReference type="GO" id="GO:0050291">
    <property type="term" value="F:sphingosine N-acyltransferase activity"/>
    <property type="evidence" value="ECO:0007669"/>
    <property type="project" value="InterPro"/>
</dbReference>
<dbReference type="GO" id="GO:0046513">
    <property type="term" value="P:ceramide biosynthetic process"/>
    <property type="evidence" value="ECO:0007669"/>
    <property type="project" value="InterPro"/>
</dbReference>
<keyword evidence="7" id="KW-0689">Ribosomal protein</keyword>
<dbReference type="EMBL" id="CAJNNV010000038">
    <property type="protein sequence ID" value="CAE8581142.1"/>
    <property type="molecule type" value="Genomic_DNA"/>
</dbReference>
<keyword evidence="10" id="KW-0687">Ribonucleoprotein</keyword>
<dbReference type="PANTHER" id="PTHR12560:SF67">
    <property type="entry name" value="TLC DOMAIN-CONTAINING PROTEIN"/>
    <property type="match status" value="1"/>
</dbReference>
<dbReference type="AlphaFoldDB" id="A0A813D3V1"/>
<dbReference type="OMA" id="RIICYPF"/>
<reference evidence="13" key="1">
    <citation type="submission" date="2021-02" db="EMBL/GenBank/DDBJ databases">
        <authorList>
            <person name="Dougan E. K."/>
            <person name="Rhodes N."/>
            <person name="Thang M."/>
            <person name="Chan C."/>
        </authorList>
    </citation>
    <scope>NUCLEOTIDE SEQUENCE</scope>
</reference>
<feature type="transmembrane region" description="Helical" evidence="11">
    <location>
        <begin position="278"/>
        <end position="299"/>
    </location>
</feature>
<dbReference type="Gene3D" id="3.10.20.90">
    <property type="entry name" value="Phosphatidylinositol 3-kinase Catalytic Subunit, Chain A, domain 1"/>
    <property type="match status" value="1"/>
</dbReference>
<evidence type="ECO:0000313" key="14">
    <source>
        <dbReference type="Proteomes" id="UP000654075"/>
    </source>
</evidence>
<dbReference type="GO" id="GO:0006412">
    <property type="term" value="P:translation"/>
    <property type="evidence" value="ECO:0007669"/>
    <property type="project" value="InterPro"/>
</dbReference>
<feature type="transmembrane region" description="Helical" evidence="11">
    <location>
        <begin position="25"/>
        <end position="43"/>
    </location>
</feature>
<keyword evidence="6" id="KW-0862">Zinc</keyword>
<dbReference type="OrthoDB" id="1649877at2759"/>
<dbReference type="InterPro" id="IPR016439">
    <property type="entry name" value="Lag1/Lac1-like"/>
</dbReference>
<keyword evidence="8 11" id="KW-1133">Transmembrane helix</keyword>
<accession>A0A813D3V1</accession>
<dbReference type="Proteomes" id="UP000654075">
    <property type="component" value="Unassembled WGS sequence"/>
</dbReference>
<feature type="transmembrane region" description="Helical" evidence="11">
    <location>
        <begin position="226"/>
        <end position="245"/>
    </location>
</feature>
<evidence type="ECO:0000313" key="13">
    <source>
        <dbReference type="EMBL" id="CAE8581142.1"/>
    </source>
</evidence>
<organism evidence="13 14">
    <name type="scientific">Polarella glacialis</name>
    <name type="common">Dinoflagellate</name>
    <dbReference type="NCBI Taxonomy" id="89957"/>
    <lineage>
        <taxon>Eukaryota</taxon>
        <taxon>Sar</taxon>
        <taxon>Alveolata</taxon>
        <taxon>Dinophyceae</taxon>
        <taxon>Suessiales</taxon>
        <taxon>Suessiaceae</taxon>
        <taxon>Polarella</taxon>
    </lineage>
</organism>
<feature type="transmembrane region" description="Helical" evidence="11">
    <location>
        <begin position="50"/>
        <end position="71"/>
    </location>
</feature>
<evidence type="ECO:0000256" key="8">
    <source>
        <dbReference type="ARBA" id="ARBA00022989"/>
    </source>
</evidence>
<dbReference type="InterPro" id="IPR000626">
    <property type="entry name" value="Ubiquitin-like_dom"/>
</dbReference>
<dbReference type="PROSITE" id="PS50053">
    <property type="entry name" value="UBIQUITIN_2"/>
    <property type="match status" value="1"/>
</dbReference>
<dbReference type="GO" id="GO:0005783">
    <property type="term" value="C:endoplasmic reticulum"/>
    <property type="evidence" value="ECO:0007669"/>
    <property type="project" value="TreeGrafter"/>
</dbReference>
<keyword evidence="14" id="KW-1185">Reference proteome</keyword>
<dbReference type="Pfam" id="PF00240">
    <property type="entry name" value="ubiquitin"/>
    <property type="match status" value="1"/>
</dbReference>
<dbReference type="Pfam" id="PF01599">
    <property type="entry name" value="Ribosomal_S27"/>
    <property type="match status" value="1"/>
</dbReference>
<dbReference type="GO" id="GO:1990904">
    <property type="term" value="C:ribonucleoprotein complex"/>
    <property type="evidence" value="ECO:0007669"/>
    <property type="project" value="UniProtKB-KW"/>
</dbReference>
<proteinExistence type="inferred from homology"/>
<feature type="domain" description="Ubiquitin-like" evidence="12">
    <location>
        <begin position="301"/>
        <end position="375"/>
    </location>
</feature>
<name>A0A813D3V1_POLGL</name>
<evidence type="ECO:0000256" key="9">
    <source>
        <dbReference type="ARBA" id="ARBA00023136"/>
    </source>
</evidence>
<sequence>MALFGNRKKKKHDSRSVPNLPNVDFVLSFLTLGMFVGDMLLLARMGSNVLVELITMMLCTAVCITCCKLGFPHIGRALSTSDALKKPRNLRKFSDQSWQLMVHAGMTWYEIGIFRENGWEWWTDTRTLWRPLQHESESSLADLRRLYLAQLGVWFITAFSHKFVEAKHNDYFVMYGHHVATIGLVSLSLFNGWDRLGLVIMFLHDSSDIVVDILKMTNYLGLDSESGLFLAEACFAINLVTWPILRMWYFPMKAMRSSLPLSWGWGDYPYELESLMSFANACRGLLVVLLVMHCWWYFLFLRILARLIKGNAGHDAGREYEGSSDSMAEEGAANVASIQQQIAAEYGVPGCEQRLIFGGQSLEASELLGACRVTKVELAVLKFYKVDSNDKMARLRCECPHEVCGPGVFMAVHFNRCCCGTCHLTYLIKEHEK</sequence>
<dbReference type="InterPro" id="IPR029071">
    <property type="entry name" value="Ubiquitin-like_domsf"/>
</dbReference>
<comment type="caution">
    <text evidence="13">The sequence shown here is derived from an EMBL/GenBank/DDBJ whole genome shotgun (WGS) entry which is preliminary data.</text>
</comment>
<gene>
    <name evidence="13" type="ORF">PGLA1383_LOCUS173</name>
</gene>
<evidence type="ECO:0000256" key="3">
    <source>
        <dbReference type="ARBA" id="ARBA00009891"/>
    </source>
</evidence>
<comment type="similarity">
    <text evidence="2">In the N-terminal section; belongs to the ubiquitin family.</text>
</comment>
<feature type="transmembrane region" description="Helical" evidence="11">
    <location>
        <begin position="171"/>
        <end position="190"/>
    </location>
</feature>
<dbReference type="GO" id="GO:0003735">
    <property type="term" value="F:structural constituent of ribosome"/>
    <property type="evidence" value="ECO:0007669"/>
    <property type="project" value="InterPro"/>
</dbReference>
<dbReference type="Gene3D" id="6.20.50.150">
    <property type="match status" value="1"/>
</dbReference>
<dbReference type="GO" id="GO:0016020">
    <property type="term" value="C:membrane"/>
    <property type="evidence" value="ECO:0007669"/>
    <property type="project" value="UniProtKB-SubCell"/>
</dbReference>
<protein>
    <recommendedName>
        <fullName evidence="12">Ubiquitin-like domain-containing protein</fullName>
    </recommendedName>
</protein>
<evidence type="ECO:0000256" key="6">
    <source>
        <dbReference type="ARBA" id="ARBA00022833"/>
    </source>
</evidence>
<dbReference type="PANTHER" id="PTHR12560">
    <property type="entry name" value="LONGEVITY ASSURANCE FACTOR 1 LAG1"/>
    <property type="match status" value="1"/>
</dbReference>
<dbReference type="SMART" id="SM00724">
    <property type="entry name" value="TLC"/>
    <property type="match status" value="1"/>
</dbReference>
<comment type="subcellular location">
    <subcellularLocation>
        <location evidence="1">Membrane</location>
        <topology evidence="1">Multi-pass membrane protein</topology>
    </subcellularLocation>
</comment>
<dbReference type="SMART" id="SM01402">
    <property type="entry name" value="Ribosomal_S27"/>
    <property type="match status" value="1"/>
</dbReference>
<dbReference type="InterPro" id="IPR038582">
    <property type="entry name" value="Ribosomal_eS31_euk-type_sf"/>
</dbReference>
<evidence type="ECO:0000259" key="12">
    <source>
        <dbReference type="PROSITE" id="PS50053"/>
    </source>
</evidence>
<evidence type="ECO:0000256" key="7">
    <source>
        <dbReference type="ARBA" id="ARBA00022980"/>
    </source>
</evidence>
<keyword evidence="5 11" id="KW-0812">Transmembrane</keyword>
<dbReference type="InterPro" id="IPR011332">
    <property type="entry name" value="Ribosomal_zn-bd"/>
</dbReference>
<evidence type="ECO:0000256" key="11">
    <source>
        <dbReference type="SAM" id="Phobius"/>
    </source>
</evidence>
<dbReference type="SUPFAM" id="SSF54236">
    <property type="entry name" value="Ubiquitin-like"/>
    <property type="match status" value="1"/>
</dbReference>
<evidence type="ECO:0000256" key="10">
    <source>
        <dbReference type="ARBA" id="ARBA00023274"/>
    </source>
</evidence>
<evidence type="ECO:0000256" key="4">
    <source>
        <dbReference type="ARBA" id="ARBA00022499"/>
    </source>
</evidence>
<dbReference type="SUPFAM" id="SSF57829">
    <property type="entry name" value="Zn-binding ribosomal proteins"/>
    <property type="match status" value="1"/>
</dbReference>